<feature type="compositionally biased region" description="Pro residues" evidence="1">
    <location>
        <begin position="20"/>
        <end position="39"/>
    </location>
</feature>
<keyword evidence="2" id="KW-0012">Acyltransferase</keyword>
<comment type="caution">
    <text evidence="2">The sequence shown here is derived from an EMBL/GenBank/DDBJ whole genome shotgun (WGS) entry which is preliminary data.</text>
</comment>
<keyword evidence="2" id="KW-0808">Transferase</keyword>
<dbReference type="EMBL" id="AZIL01000824">
    <property type="protein sequence ID" value="EWM25942.1"/>
    <property type="molecule type" value="Genomic_DNA"/>
</dbReference>
<dbReference type="OrthoDB" id="189226at2759"/>
<protein>
    <submittedName>
        <fullName evidence="2">1-acyl-sn-glycerol-3-phosphate acyltransferase</fullName>
    </submittedName>
</protein>
<dbReference type="Proteomes" id="UP000019335">
    <property type="component" value="Chromosome 10"/>
</dbReference>
<dbReference type="AlphaFoldDB" id="W7TIU7"/>
<proteinExistence type="predicted"/>
<accession>W7TIU7</accession>
<dbReference type="GO" id="GO:0016746">
    <property type="term" value="F:acyltransferase activity"/>
    <property type="evidence" value="ECO:0007669"/>
    <property type="project" value="UniProtKB-KW"/>
</dbReference>
<evidence type="ECO:0000256" key="1">
    <source>
        <dbReference type="SAM" id="MobiDB-lite"/>
    </source>
</evidence>
<name>W7TIU7_9STRA</name>
<feature type="compositionally biased region" description="Low complexity" evidence="1">
    <location>
        <begin position="40"/>
        <end position="51"/>
    </location>
</feature>
<evidence type="ECO:0000313" key="3">
    <source>
        <dbReference type="Proteomes" id="UP000019335"/>
    </source>
</evidence>
<sequence>MTIAIPGTTGHHPSFSPSSPSSPAPSPSLPPAPGRPSPPSSSTAAQTVAPSHGARPEGEHAGLLHTFLRFCNGQGPRDVHIRLKRYPLAEVMGDPHWLDNRWAEKDRVLTYFGRHAARRRPSWPWSGCV</sequence>
<keyword evidence="3" id="KW-1185">Reference proteome</keyword>
<reference evidence="2 3" key="1">
    <citation type="journal article" date="2014" name="Mol. Plant">
        <title>Chromosome Scale Genome Assembly and Transcriptome Profiling of Nannochloropsis gaditana in Nitrogen Depletion.</title>
        <authorList>
            <person name="Corteggiani Carpinelli E."/>
            <person name="Telatin A."/>
            <person name="Vitulo N."/>
            <person name="Forcato C."/>
            <person name="D'Angelo M."/>
            <person name="Schiavon R."/>
            <person name="Vezzi A."/>
            <person name="Giacometti G.M."/>
            <person name="Morosinotto T."/>
            <person name="Valle G."/>
        </authorList>
    </citation>
    <scope>NUCLEOTIDE SEQUENCE [LARGE SCALE GENOMIC DNA]</scope>
    <source>
        <strain evidence="2 3">B-31</strain>
    </source>
</reference>
<evidence type="ECO:0000313" key="2">
    <source>
        <dbReference type="EMBL" id="EWM25942.1"/>
    </source>
</evidence>
<gene>
    <name evidence="2" type="ORF">Naga_102294g1</name>
</gene>
<feature type="region of interest" description="Disordered" evidence="1">
    <location>
        <begin position="1"/>
        <end position="59"/>
    </location>
</feature>
<organism evidence="2 3">
    <name type="scientific">Nannochloropsis gaditana</name>
    <dbReference type="NCBI Taxonomy" id="72520"/>
    <lineage>
        <taxon>Eukaryota</taxon>
        <taxon>Sar</taxon>
        <taxon>Stramenopiles</taxon>
        <taxon>Ochrophyta</taxon>
        <taxon>Eustigmatophyceae</taxon>
        <taxon>Eustigmatales</taxon>
        <taxon>Monodopsidaceae</taxon>
        <taxon>Nannochloropsis</taxon>
    </lineage>
</organism>